<protein>
    <recommendedName>
        <fullName evidence="1">Orc1-like AAA ATPase domain-containing protein</fullName>
    </recommendedName>
</protein>
<organism evidence="2 3">
    <name type="scientific">Sorangium cellulosum</name>
    <name type="common">Polyangium cellulosum</name>
    <dbReference type="NCBI Taxonomy" id="56"/>
    <lineage>
        <taxon>Bacteria</taxon>
        <taxon>Pseudomonadati</taxon>
        <taxon>Myxococcota</taxon>
        <taxon>Polyangia</taxon>
        <taxon>Polyangiales</taxon>
        <taxon>Polyangiaceae</taxon>
        <taxon>Sorangium</taxon>
    </lineage>
</organism>
<dbReference type="Gene3D" id="3.40.50.300">
    <property type="entry name" value="P-loop containing nucleotide triphosphate hydrolases"/>
    <property type="match status" value="1"/>
</dbReference>
<feature type="domain" description="Orc1-like AAA ATPase" evidence="1">
    <location>
        <begin position="130"/>
        <end position="263"/>
    </location>
</feature>
<dbReference type="InterPro" id="IPR027417">
    <property type="entry name" value="P-loop_NTPase"/>
</dbReference>
<dbReference type="InterPro" id="IPR041664">
    <property type="entry name" value="AAA_16"/>
</dbReference>
<dbReference type="SUPFAM" id="SSF52540">
    <property type="entry name" value="P-loop containing nucleoside triphosphate hydrolases"/>
    <property type="match status" value="1"/>
</dbReference>
<comment type="caution">
    <text evidence="2">The sequence shown here is derived from an EMBL/GenBank/DDBJ whole genome shotgun (WGS) entry which is preliminary data.</text>
</comment>
<gene>
    <name evidence="2" type="ORF">BE18_45950</name>
</gene>
<accession>A0A150SU75</accession>
<dbReference type="AlphaFoldDB" id="A0A150SU75"/>
<evidence type="ECO:0000259" key="1">
    <source>
        <dbReference type="Pfam" id="PF13191"/>
    </source>
</evidence>
<dbReference type="EMBL" id="JEMC01001586">
    <property type="protein sequence ID" value="KYF95996.1"/>
    <property type="molecule type" value="Genomic_DNA"/>
</dbReference>
<reference evidence="2 3" key="1">
    <citation type="submission" date="2014-02" db="EMBL/GenBank/DDBJ databases">
        <title>The small core and large imbalanced accessory genome model reveals a collaborative survival strategy of Sorangium cellulosum strains in nature.</title>
        <authorList>
            <person name="Han K."/>
            <person name="Peng R."/>
            <person name="Blom J."/>
            <person name="Li Y.-Z."/>
        </authorList>
    </citation>
    <scope>NUCLEOTIDE SEQUENCE [LARGE SCALE GENOMIC DNA]</scope>
    <source>
        <strain evidence="2 3">So0149</strain>
    </source>
</reference>
<name>A0A150SU75_SORCE</name>
<dbReference type="Pfam" id="PF13191">
    <property type="entry name" value="AAA_16"/>
    <property type="match status" value="1"/>
</dbReference>
<evidence type="ECO:0000313" key="3">
    <source>
        <dbReference type="Proteomes" id="UP000075515"/>
    </source>
</evidence>
<proteinExistence type="predicted"/>
<sequence>MMSAQTDGLAQRVLQRFERAIGLTGLRHEIITRSSGSVLIIYVANPQERHYEALASALRAEDAEASSLLATLKKGREKAILQSSEVRLLLRVLSESLTITRHSFSDDFFSRYIKSVSGVEDQIVSAANHVVFGRRGSGKSSLLLWAMHGRKRDGSPFAWIDMQVYAQRSDRRVFLEVLLDIIDQTREAVANRPLADSLAARIQKLRDASKDPTEAGVRQLLPDIKRLFGSLATTSKDLVIFLDDFHVLAPTLQPHFLHLLYGFSRGTRVFLKLSAIESFTKLWDAASRTGLEVPHDVQLIELDYNLTTADKARAHIQSILDAHAAYCGLPPIVSLCNQSDVIARLVWVSAGVPRDALNIFGQAITKAANMANMRVTVTNVNAAASELVSDKLRFMELDSSGSFGAANQLLERIREFCLRDQKQNAFLVEERPGDADYRLIRQLVDLRLLHVIHEGIVKREAQRKHVALILDYGFYVGQRKARGIDLFNPKTAVPRYEELRSLPVFGIRAATEGAQQGVAADAVSGAARSKRRS</sequence>
<evidence type="ECO:0000313" key="2">
    <source>
        <dbReference type="EMBL" id="KYF95996.1"/>
    </source>
</evidence>
<dbReference type="Proteomes" id="UP000075515">
    <property type="component" value="Unassembled WGS sequence"/>
</dbReference>